<dbReference type="Gene3D" id="2.40.10.10">
    <property type="entry name" value="Trypsin-like serine proteases"/>
    <property type="match status" value="2"/>
</dbReference>
<comment type="caution">
    <text evidence="5">The sequence shown here is derived from an EMBL/GenBank/DDBJ whole genome shotgun (WGS) entry which is preliminary data.</text>
</comment>
<evidence type="ECO:0000256" key="3">
    <source>
        <dbReference type="ARBA" id="ARBA00022801"/>
    </source>
</evidence>
<dbReference type="CDD" id="cd06779">
    <property type="entry name" value="cpPDZ_Deg_HtrA-like"/>
    <property type="match status" value="1"/>
</dbReference>
<dbReference type="SMART" id="SM00228">
    <property type="entry name" value="PDZ"/>
    <property type="match status" value="1"/>
</dbReference>
<dbReference type="SUPFAM" id="SSF50494">
    <property type="entry name" value="Trypsin-like serine proteases"/>
    <property type="match status" value="1"/>
</dbReference>
<accession>A0A1F8FFA7</accession>
<sequence>MINEEKQTIDLVKKATAAVVSITISKTVAQAKEMAYGQMLHPSFLPDFPADALPQADDEDQKIKIGGGSGFIVDSNGIILTNKHVVLDPQAEYTITTSDDTEYTAKVLTRDPVNDIAILKIKAKNLPTLKMSSSSIQPGQTVLAIGNALGLFSNTVSKGIVSGLARKISAAMGGGGQGQGLVPDNEEHGLSGQEEAIPQVEELRGVIQTDVAINQGNSGGPLLNLDGEVVGINTAVIYGAQNIGFAIPIQWAKNDLADLQKFGRIIRPYIGLRYIMLNKDMQKRYKLPVDYGALVTPGHLPGGHAVIKNSPAEKAGLKENDIILTLNQEKLDEKNDLQDKIQLLKAGEEVELNYLRQDKQKQTKLLLEERK</sequence>
<dbReference type="InterPro" id="IPR051201">
    <property type="entry name" value="Chloro_Bact_Ser_Proteases"/>
</dbReference>
<evidence type="ECO:0000256" key="1">
    <source>
        <dbReference type="ARBA" id="ARBA00010541"/>
    </source>
</evidence>
<name>A0A1F8FFA7_9BACT</name>
<evidence type="ECO:0000313" key="5">
    <source>
        <dbReference type="EMBL" id="OGN11884.1"/>
    </source>
</evidence>
<keyword evidence="3" id="KW-0378">Hydrolase</keyword>
<dbReference type="AlphaFoldDB" id="A0A1F8FFA7"/>
<dbReference type="GO" id="GO:0004252">
    <property type="term" value="F:serine-type endopeptidase activity"/>
    <property type="evidence" value="ECO:0007669"/>
    <property type="project" value="InterPro"/>
</dbReference>
<dbReference type="Gene3D" id="2.30.42.10">
    <property type="match status" value="1"/>
</dbReference>
<dbReference type="PANTHER" id="PTHR43343:SF3">
    <property type="entry name" value="PROTEASE DO-LIKE 8, CHLOROPLASTIC"/>
    <property type="match status" value="1"/>
</dbReference>
<dbReference type="InterPro" id="IPR001478">
    <property type="entry name" value="PDZ"/>
</dbReference>
<dbReference type="InterPro" id="IPR009003">
    <property type="entry name" value="Peptidase_S1_PA"/>
</dbReference>
<dbReference type="PANTHER" id="PTHR43343">
    <property type="entry name" value="PEPTIDASE S12"/>
    <property type="match status" value="1"/>
</dbReference>
<reference evidence="5 6" key="1">
    <citation type="journal article" date="2016" name="Nat. Commun.">
        <title>Thousands of microbial genomes shed light on interconnected biogeochemical processes in an aquifer system.</title>
        <authorList>
            <person name="Anantharaman K."/>
            <person name="Brown C.T."/>
            <person name="Hug L.A."/>
            <person name="Sharon I."/>
            <person name="Castelle C.J."/>
            <person name="Probst A.J."/>
            <person name="Thomas B.C."/>
            <person name="Singh A."/>
            <person name="Wilkins M.J."/>
            <person name="Karaoz U."/>
            <person name="Brodie E.L."/>
            <person name="Williams K.H."/>
            <person name="Hubbard S.S."/>
            <person name="Banfield J.F."/>
        </authorList>
    </citation>
    <scope>NUCLEOTIDE SEQUENCE [LARGE SCALE GENOMIC DNA]</scope>
</reference>
<keyword evidence="2" id="KW-0645">Protease</keyword>
<dbReference type="SUPFAM" id="SSF50156">
    <property type="entry name" value="PDZ domain-like"/>
    <property type="match status" value="1"/>
</dbReference>
<dbReference type="Proteomes" id="UP000178197">
    <property type="component" value="Unassembled WGS sequence"/>
</dbReference>
<dbReference type="InterPro" id="IPR001940">
    <property type="entry name" value="Peptidase_S1C"/>
</dbReference>
<proteinExistence type="inferred from homology"/>
<gene>
    <name evidence="5" type="ORF">A3C71_00065</name>
</gene>
<protein>
    <recommendedName>
        <fullName evidence="4">PDZ domain-containing protein</fullName>
    </recommendedName>
</protein>
<dbReference type="InterPro" id="IPR036034">
    <property type="entry name" value="PDZ_sf"/>
</dbReference>
<dbReference type="Pfam" id="PF13180">
    <property type="entry name" value="PDZ_2"/>
    <property type="match status" value="1"/>
</dbReference>
<dbReference type="PRINTS" id="PR00834">
    <property type="entry name" value="PROTEASES2C"/>
</dbReference>
<feature type="domain" description="PDZ" evidence="4">
    <location>
        <begin position="268"/>
        <end position="358"/>
    </location>
</feature>
<comment type="similarity">
    <text evidence="1">Belongs to the peptidase S1C family.</text>
</comment>
<dbReference type="Pfam" id="PF13365">
    <property type="entry name" value="Trypsin_2"/>
    <property type="match status" value="1"/>
</dbReference>
<evidence type="ECO:0000256" key="2">
    <source>
        <dbReference type="ARBA" id="ARBA00022670"/>
    </source>
</evidence>
<dbReference type="GO" id="GO:0006508">
    <property type="term" value="P:proteolysis"/>
    <property type="evidence" value="ECO:0007669"/>
    <property type="project" value="UniProtKB-KW"/>
</dbReference>
<organism evidence="5 6">
    <name type="scientific">Candidatus Yanofskybacteria bacterium RIFCSPHIGHO2_02_FULL_43_15c</name>
    <dbReference type="NCBI Taxonomy" id="1802679"/>
    <lineage>
        <taxon>Bacteria</taxon>
        <taxon>Candidatus Yanofskyibacteriota</taxon>
    </lineage>
</organism>
<evidence type="ECO:0000259" key="4">
    <source>
        <dbReference type="SMART" id="SM00228"/>
    </source>
</evidence>
<dbReference type="EMBL" id="MGJT01000026">
    <property type="protein sequence ID" value="OGN11884.1"/>
    <property type="molecule type" value="Genomic_DNA"/>
</dbReference>
<evidence type="ECO:0000313" key="6">
    <source>
        <dbReference type="Proteomes" id="UP000178197"/>
    </source>
</evidence>
<dbReference type="InterPro" id="IPR043504">
    <property type="entry name" value="Peptidase_S1_PA_chymotrypsin"/>
</dbReference>